<evidence type="ECO:0000256" key="1">
    <source>
        <dbReference type="ARBA" id="ARBA00001946"/>
    </source>
</evidence>
<dbReference type="InterPro" id="IPR049883">
    <property type="entry name" value="NOTCH1_EGF-like"/>
</dbReference>
<dbReference type="InterPro" id="IPR000742">
    <property type="entry name" value="EGF"/>
</dbReference>
<evidence type="ECO:0000256" key="7">
    <source>
        <dbReference type="ARBA" id="ARBA00022726"/>
    </source>
</evidence>
<dbReference type="PROSITE" id="PS50026">
    <property type="entry name" value="EGF_3"/>
    <property type="match status" value="2"/>
</dbReference>
<dbReference type="InterPro" id="IPR001881">
    <property type="entry name" value="EGF-like_Ca-bd_dom"/>
</dbReference>
<reference evidence="22" key="1">
    <citation type="journal article" date="2020" name="bioRxiv">
        <title>Chromosome-level reference genome of the European wasp spider Argiope bruennichi: a resource for studies on range expansion and evolutionary adaptation.</title>
        <authorList>
            <person name="Sheffer M.M."/>
            <person name="Hoppe A."/>
            <person name="Krehenwinkel H."/>
            <person name="Uhl G."/>
            <person name="Kuss A.W."/>
            <person name="Jensen L."/>
            <person name="Jensen C."/>
            <person name="Gillespie R.G."/>
            <person name="Hoff K.J."/>
            <person name="Prost S."/>
        </authorList>
    </citation>
    <scope>NUCLEOTIDE SEQUENCE</scope>
</reference>
<dbReference type="Gene3D" id="3.40.1190.20">
    <property type="match status" value="1"/>
</dbReference>
<comment type="caution">
    <text evidence="18">Lacks conserved residue(s) required for the propagation of feature annotation.</text>
</comment>
<keyword evidence="14 18" id="KW-1015">Disulfide bond</keyword>
<dbReference type="GO" id="GO:0006166">
    <property type="term" value="P:purine ribonucleoside salvage"/>
    <property type="evidence" value="ECO:0007669"/>
    <property type="project" value="UniProtKB-KW"/>
</dbReference>
<proteinExistence type="inferred from homology"/>
<dbReference type="EC" id="2.7.1.20" evidence="4"/>
<dbReference type="EMBL" id="JABXBU010000002">
    <property type="protein sequence ID" value="KAF8794717.1"/>
    <property type="molecule type" value="Genomic_DNA"/>
</dbReference>
<dbReference type="GO" id="GO:0005634">
    <property type="term" value="C:nucleus"/>
    <property type="evidence" value="ECO:0007669"/>
    <property type="project" value="TreeGrafter"/>
</dbReference>
<dbReference type="GO" id="GO:0004001">
    <property type="term" value="F:adenosine kinase activity"/>
    <property type="evidence" value="ECO:0007669"/>
    <property type="project" value="UniProtKB-EC"/>
</dbReference>
<dbReference type="PROSITE" id="PS00022">
    <property type="entry name" value="EGF_1"/>
    <property type="match status" value="1"/>
</dbReference>
<evidence type="ECO:0000256" key="6">
    <source>
        <dbReference type="ARBA" id="ARBA00022679"/>
    </source>
</evidence>
<keyword evidence="13" id="KW-0460">Magnesium</keyword>
<dbReference type="GO" id="GO:0005829">
    <property type="term" value="C:cytosol"/>
    <property type="evidence" value="ECO:0007669"/>
    <property type="project" value="TreeGrafter"/>
</dbReference>
<keyword evidence="10" id="KW-0547">Nucleotide-binding</keyword>
<evidence type="ECO:0000256" key="20">
    <source>
        <dbReference type="SAM" id="Phobius"/>
    </source>
</evidence>
<evidence type="ECO:0000256" key="2">
    <source>
        <dbReference type="ARBA" id="ARBA00004801"/>
    </source>
</evidence>
<keyword evidence="20" id="KW-0812">Transmembrane</keyword>
<evidence type="ECO:0000256" key="4">
    <source>
        <dbReference type="ARBA" id="ARBA00012119"/>
    </source>
</evidence>
<keyword evidence="6" id="KW-0808">Transferase</keyword>
<dbReference type="SUPFAM" id="SSF53613">
    <property type="entry name" value="Ribokinase-like"/>
    <property type="match status" value="1"/>
</dbReference>
<dbReference type="Pfam" id="PF00294">
    <property type="entry name" value="PfkB"/>
    <property type="match status" value="1"/>
</dbReference>
<evidence type="ECO:0000256" key="11">
    <source>
        <dbReference type="ARBA" id="ARBA00022777"/>
    </source>
</evidence>
<evidence type="ECO:0000313" key="22">
    <source>
        <dbReference type="EMBL" id="KAF8794717.1"/>
    </source>
</evidence>
<feature type="compositionally biased region" description="Pro residues" evidence="19">
    <location>
        <begin position="822"/>
        <end position="834"/>
    </location>
</feature>
<keyword evidence="8" id="KW-0732">Signal</keyword>
<keyword evidence="12" id="KW-0067">ATP-binding</keyword>
<dbReference type="FunFam" id="3.30.1110.10:FF:000001">
    <property type="entry name" value="Adenosine kinase a"/>
    <property type="match status" value="1"/>
</dbReference>
<evidence type="ECO:0000256" key="16">
    <source>
        <dbReference type="ARBA" id="ARBA00068771"/>
    </source>
</evidence>
<name>A0A8T0FUA5_ARGBR</name>
<dbReference type="FunFam" id="2.10.25.10:FF:000038">
    <property type="entry name" value="Fibrillin 2"/>
    <property type="match status" value="1"/>
</dbReference>
<dbReference type="InterPro" id="IPR000152">
    <property type="entry name" value="EGF-type_Asp/Asn_hydroxyl_site"/>
</dbReference>
<dbReference type="FunFam" id="3.40.1190.20:FF:000076">
    <property type="entry name" value="Adenosine kinase"/>
    <property type="match status" value="1"/>
</dbReference>
<dbReference type="InterPro" id="IPR009030">
    <property type="entry name" value="Growth_fac_rcpt_cys_sf"/>
</dbReference>
<feature type="transmembrane region" description="Helical" evidence="20">
    <location>
        <begin position="1095"/>
        <end position="1120"/>
    </location>
</feature>
<feature type="region of interest" description="Disordered" evidence="19">
    <location>
        <begin position="646"/>
        <end position="688"/>
    </location>
</feature>
<dbReference type="InterPro" id="IPR029056">
    <property type="entry name" value="Ribokinase-like"/>
</dbReference>
<dbReference type="GO" id="GO:0005524">
    <property type="term" value="F:ATP binding"/>
    <property type="evidence" value="ECO:0007669"/>
    <property type="project" value="UniProtKB-KW"/>
</dbReference>
<feature type="domain" description="EGF-like" evidence="21">
    <location>
        <begin position="1007"/>
        <end position="1046"/>
    </location>
</feature>
<evidence type="ECO:0000256" key="3">
    <source>
        <dbReference type="ARBA" id="ARBA00010688"/>
    </source>
</evidence>
<comment type="catalytic activity">
    <reaction evidence="15">
        <text>adenosine + ATP = AMP + ADP + H(+)</text>
        <dbReference type="Rhea" id="RHEA:20824"/>
        <dbReference type="ChEBI" id="CHEBI:15378"/>
        <dbReference type="ChEBI" id="CHEBI:16335"/>
        <dbReference type="ChEBI" id="CHEBI:30616"/>
        <dbReference type="ChEBI" id="CHEBI:456215"/>
        <dbReference type="ChEBI" id="CHEBI:456216"/>
        <dbReference type="EC" id="2.7.1.20"/>
    </reaction>
</comment>
<dbReference type="GO" id="GO:0006144">
    <property type="term" value="P:purine nucleobase metabolic process"/>
    <property type="evidence" value="ECO:0007669"/>
    <property type="project" value="TreeGrafter"/>
</dbReference>
<dbReference type="Proteomes" id="UP000807504">
    <property type="component" value="Unassembled WGS sequence"/>
</dbReference>
<dbReference type="SUPFAM" id="SSF57184">
    <property type="entry name" value="Growth factor receptor domain"/>
    <property type="match status" value="1"/>
</dbReference>
<feature type="compositionally biased region" description="Low complexity" evidence="19">
    <location>
        <begin position="474"/>
        <end position="494"/>
    </location>
</feature>
<dbReference type="SMART" id="SM00181">
    <property type="entry name" value="EGF"/>
    <property type="match status" value="2"/>
</dbReference>
<evidence type="ECO:0000256" key="17">
    <source>
        <dbReference type="PIRSR" id="PIRSR601805-1"/>
    </source>
</evidence>
<dbReference type="AlphaFoldDB" id="A0A8T0FUA5"/>
<dbReference type="SMART" id="SM00179">
    <property type="entry name" value="EGF_CA"/>
    <property type="match status" value="1"/>
</dbReference>
<evidence type="ECO:0000256" key="12">
    <source>
        <dbReference type="ARBA" id="ARBA00022840"/>
    </source>
</evidence>
<feature type="region of interest" description="Disordered" evidence="19">
    <location>
        <begin position="439"/>
        <end position="494"/>
    </location>
</feature>
<comment type="similarity">
    <text evidence="3">Belongs to the carbohydrate kinase PfkB family.</text>
</comment>
<dbReference type="InterPro" id="IPR018097">
    <property type="entry name" value="EGF_Ca-bd_CS"/>
</dbReference>
<keyword evidence="7" id="KW-0660">Purine salvage</keyword>
<feature type="compositionally biased region" description="Pro residues" evidence="19">
    <location>
        <begin position="752"/>
        <end position="763"/>
    </location>
</feature>
<keyword evidence="20" id="KW-0472">Membrane</keyword>
<keyword evidence="9" id="KW-0677">Repeat</keyword>
<dbReference type="Gene3D" id="2.10.25.10">
    <property type="entry name" value="Laminin"/>
    <property type="match status" value="1"/>
</dbReference>
<evidence type="ECO:0000259" key="21">
    <source>
        <dbReference type="PROSITE" id="PS50026"/>
    </source>
</evidence>
<dbReference type="GO" id="GO:0005509">
    <property type="term" value="F:calcium ion binding"/>
    <property type="evidence" value="ECO:0007669"/>
    <property type="project" value="InterPro"/>
</dbReference>
<feature type="region of interest" description="Disordered" evidence="19">
    <location>
        <begin position="746"/>
        <end position="834"/>
    </location>
</feature>
<feature type="disulfide bond" evidence="18">
    <location>
        <begin position="1080"/>
        <end position="1089"/>
    </location>
</feature>
<dbReference type="Pfam" id="PF07645">
    <property type="entry name" value="EGF_CA"/>
    <property type="match status" value="1"/>
</dbReference>
<comment type="pathway">
    <text evidence="2">Purine metabolism; AMP biosynthesis via salvage pathway; AMP from adenosine: step 1/1.</text>
</comment>
<dbReference type="PROSITE" id="PS00010">
    <property type="entry name" value="ASX_HYDROXYL"/>
    <property type="match status" value="1"/>
</dbReference>
<evidence type="ECO:0000256" key="15">
    <source>
        <dbReference type="ARBA" id="ARBA00051362"/>
    </source>
</evidence>
<evidence type="ECO:0000256" key="14">
    <source>
        <dbReference type="ARBA" id="ARBA00023157"/>
    </source>
</evidence>
<dbReference type="PANTHER" id="PTHR45769">
    <property type="entry name" value="ADENOSINE KINASE"/>
    <property type="match status" value="1"/>
</dbReference>
<accession>A0A8T0FUA5</accession>
<keyword evidence="20" id="KW-1133">Transmembrane helix</keyword>
<dbReference type="InterPro" id="IPR001805">
    <property type="entry name" value="Adenokinase"/>
</dbReference>
<dbReference type="InterPro" id="IPR011611">
    <property type="entry name" value="PfkB_dom"/>
</dbReference>
<dbReference type="PRINTS" id="PR00989">
    <property type="entry name" value="ADENOKINASE"/>
</dbReference>
<dbReference type="PANTHER" id="PTHR45769:SF3">
    <property type="entry name" value="ADENOSINE KINASE"/>
    <property type="match status" value="1"/>
</dbReference>
<evidence type="ECO:0000256" key="8">
    <source>
        <dbReference type="ARBA" id="ARBA00022729"/>
    </source>
</evidence>
<evidence type="ECO:0000313" key="23">
    <source>
        <dbReference type="Proteomes" id="UP000807504"/>
    </source>
</evidence>
<comment type="caution">
    <text evidence="22">The sequence shown here is derived from an EMBL/GenBank/DDBJ whole genome shotgun (WGS) entry which is preliminary data.</text>
</comment>
<dbReference type="CDD" id="cd00054">
    <property type="entry name" value="EGF_CA"/>
    <property type="match status" value="1"/>
</dbReference>
<protein>
    <recommendedName>
        <fullName evidence="16">Adenosine kinase</fullName>
        <ecNumber evidence="4">2.7.1.20</ecNumber>
    </recommendedName>
</protein>
<evidence type="ECO:0000256" key="19">
    <source>
        <dbReference type="SAM" id="MobiDB-lite"/>
    </source>
</evidence>
<reference evidence="22" key="2">
    <citation type="submission" date="2020-06" db="EMBL/GenBank/DDBJ databases">
        <authorList>
            <person name="Sheffer M."/>
        </authorList>
    </citation>
    <scope>NUCLEOTIDE SEQUENCE</scope>
</reference>
<gene>
    <name evidence="22" type="ORF">HNY73_002661</name>
</gene>
<organism evidence="22 23">
    <name type="scientific">Argiope bruennichi</name>
    <name type="common">Wasp spider</name>
    <name type="synonym">Aranea bruennichi</name>
    <dbReference type="NCBI Taxonomy" id="94029"/>
    <lineage>
        <taxon>Eukaryota</taxon>
        <taxon>Metazoa</taxon>
        <taxon>Ecdysozoa</taxon>
        <taxon>Arthropoda</taxon>
        <taxon>Chelicerata</taxon>
        <taxon>Arachnida</taxon>
        <taxon>Araneae</taxon>
        <taxon>Araneomorphae</taxon>
        <taxon>Entelegynae</taxon>
        <taxon>Araneoidea</taxon>
        <taxon>Araneidae</taxon>
        <taxon>Argiope</taxon>
    </lineage>
</organism>
<keyword evidence="23" id="KW-1185">Reference proteome</keyword>
<feature type="active site" description="Proton acceptor" evidence="17">
    <location>
        <position position="314"/>
    </location>
</feature>
<evidence type="ECO:0000256" key="10">
    <source>
        <dbReference type="ARBA" id="ARBA00022741"/>
    </source>
</evidence>
<sequence>MSGSVLRKGVLLGLGNPLLDISANVDHSFLEKYGLKQNDAILATEKHIPMYKEMVENYEVDYTAGGACQNTMRVAQWMVKEKNMFAFMGCIGKDKFGEILESKAKEAGVLVSYQYHETLPTGTCAVAITDQGANRSLCAYLSAANCFSKEHLDLPANKTIIEEAQHFYITSFFLTVSPPSIMHVAEHACEKNKTFCMNLSAPFLCQIFKEPMMQAMPYVDILFGNEQEAAAFSQEQEFGTDNVEEIALKISELPKKNKQKSRVVIITQGENPVVLVKGKEITYCLIVAKDGTITKYPAISVKPEEIVDTNGAGDAFVGGFQEPFDGPENRKYDATGAPYRKSREIRKDAREGRLLYTTSGESVDPRKGLVFHNRPSEPLHDMYRKGFSHLHVPDFHRQAVEERIPSRGGGNQSIDDIISGIIHLLGGDVQVTKPGTKLPTVIFPSSKPTRINNRGPAGFDRYPHRDSPKKSNQSSISETLSSTSSVIESSSTSENRLIFPDHAEVSKILGLFNDSSSTSQSTSTVDASTFVGGFNNISSGEIEVVEIIPSSDSGRHFTLTSSSSEINTIKETTQTESRIMPTGVLTELDRNGDTMLETVIENKLQNSSSATEKSDFVPPESSTRTTINYTELPIILPSMISSLTTNSTSRDLPSGPITEWLPVARPPVRSSNTTGTYRPKPEEPVIITRPPDNFEITVTQQMYSNVSKTEVPVPTFTSLITPSDVTSTTDISVSIVSTQVDIIYGRPSMSARPPPPPPPPPTGRPQVYPVDINEIRPSPRPPSVPGHQIYQRPRPPDIGINKYGNGLRPLPRPGSQGSGLRKPPPFRPPPPPLPEIRIDTCVVGDDSTCDVQLKEQCRTERGVSSCLCRPGYGRTLERSQCLPVVSMLLTLKVAKLADQNIDPSHFVPGSPEYQKLNFEASHAVSTLFGYGPLSDAYRGAVVNRIYFIANRMVINSTVHLSESEVRGSLRHHVEHAVATAISNRENRLGTSQLYVNGPLSALVEVEDLNECGDKGLNDCSEHAICDNLFGTFQCKCKPGYTDKFEGDPKNEGRICSACSPDYCNGKGQCVVVQGRQECRCRGNYGGSRCQIDNEVVGVSVGVSVIAIIVIAITAGCLYLWNRRWKRAHQKSEASKHAGYRLQTMADHVRWGTTSPLGSTYVPSESTMQLAPPNLSASASQLYAISTIQPPRRIQRNQLYEEDSNPYGRIIKTLQRHNSLNHSGGLQYDTLDSECPSSEEIGFPSVPSNSFVYHGTFPDRSNLYR</sequence>
<evidence type="ECO:0000256" key="9">
    <source>
        <dbReference type="ARBA" id="ARBA00022737"/>
    </source>
</evidence>
<evidence type="ECO:0000256" key="18">
    <source>
        <dbReference type="PROSITE-ProRule" id="PRU00076"/>
    </source>
</evidence>
<dbReference type="Gene3D" id="3.30.1110.10">
    <property type="match status" value="1"/>
</dbReference>
<dbReference type="CDD" id="cd01168">
    <property type="entry name" value="adenosine_kinase"/>
    <property type="match status" value="1"/>
</dbReference>
<comment type="cofactor">
    <cofactor evidence="1">
        <name>Mg(2+)</name>
        <dbReference type="ChEBI" id="CHEBI:18420"/>
    </cofactor>
</comment>
<evidence type="ECO:0000256" key="13">
    <source>
        <dbReference type="ARBA" id="ARBA00022842"/>
    </source>
</evidence>
<evidence type="ECO:0000256" key="5">
    <source>
        <dbReference type="ARBA" id="ARBA00022536"/>
    </source>
</evidence>
<dbReference type="PROSITE" id="PS01187">
    <property type="entry name" value="EGF_CA"/>
    <property type="match status" value="1"/>
</dbReference>
<feature type="domain" description="EGF-like" evidence="21">
    <location>
        <begin position="1056"/>
        <end position="1090"/>
    </location>
</feature>
<keyword evidence="11 22" id="KW-0418">Kinase</keyword>
<keyword evidence="5 18" id="KW-0245">EGF-like domain</keyword>